<evidence type="ECO:0000313" key="10">
    <source>
        <dbReference type="Proteomes" id="UP000031056"/>
    </source>
</evidence>
<dbReference type="InParanoid" id="A0A0B2UKL6"/>
<gene>
    <name evidence="9" type="ORF">M896_041050</name>
</gene>
<dbReference type="EMBL" id="JOKQ01000004">
    <property type="protein sequence ID" value="KHN69908.1"/>
    <property type="molecule type" value="Genomic_DNA"/>
</dbReference>
<evidence type="ECO:0000256" key="5">
    <source>
        <dbReference type="ARBA" id="ARBA00023211"/>
    </source>
</evidence>
<dbReference type="VEuPathDB" id="MicrosporidiaDB:M896_041050"/>
<organism evidence="9 10">
    <name type="scientific">Ordospora colligata OC4</name>
    <dbReference type="NCBI Taxonomy" id="1354746"/>
    <lineage>
        <taxon>Eukaryota</taxon>
        <taxon>Fungi</taxon>
        <taxon>Fungi incertae sedis</taxon>
        <taxon>Microsporidia</taxon>
        <taxon>Ordosporidae</taxon>
        <taxon>Ordospora</taxon>
    </lineage>
</organism>
<dbReference type="PANTHER" id="PTHR43763:SF6">
    <property type="entry name" value="XAA-PRO AMINOPEPTIDASE 1"/>
    <property type="match status" value="1"/>
</dbReference>
<dbReference type="FunFam" id="3.90.230.10:FF:000007">
    <property type="entry name" value="Xaa-Pro aminopeptidase P"/>
    <property type="match status" value="1"/>
</dbReference>
<dbReference type="Pfam" id="PF01321">
    <property type="entry name" value="Creatinase_N"/>
    <property type="match status" value="1"/>
</dbReference>
<dbReference type="InterPro" id="IPR000994">
    <property type="entry name" value="Pept_M24"/>
</dbReference>
<dbReference type="GO" id="GO:0000122">
    <property type="term" value="P:negative regulation of transcription by RNA polymerase II"/>
    <property type="evidence" value="ECO:0007669"/>
    <property type="project" value="EnsemblFungi"/>
</dbReference>
<dbReference type="GO" id="GO:0005829">
    <property type="term" value="C:cytosol"/>
    <property type="evidence" value="ECO:0007669"/>
    <property type="project" value="EnsemblFungi"/>
</dbReference>
<keyword evidence="9" id="KW-0031">Aminopeptidase</keyword>
<comment type="similarity">
    <text evidence="2">Belongs to the peptidase M24B family.</text>
</comment>
<dbReference type="InterPro" id="IPR036005">
    <property type="entry name" value="Creatinase/aminopeptidase-like"/>
</dbReference>
<dbReference type="InterPro" id="IPR050422">
    <property type="entry name" value="X-Pro_aminopeptidase_P"/>
</dbReference>
<dbReference type="Pfam" id="PF16188">
    <property type="entry name" value="Peptidase_M24_C"/>
    <property type="match status" value="1"/>
</dbReference>
<reference evidence="9 10" key="1">
    <citation type="journal article" date="2014" name="MBio">
        <title>The Ordospora colligata genome; evolution of extreme reduction in microsporidia and host-to-parasite horizontal gene transfer.</title>
        <authorList>
            <person name="Pombert J.-F."/>
            <person name="Haag K.L."/>
            <person name="Beidas S."/>
            <person name="Ebert D."/>
            <person name="Keeling P.J."/>
        </authorList>
    </citation>
    <scope>NUCLEOTIDE SEQUENCE [LARGE SCALE GENOMIC DNA]</scope>
    <source>
        <strain evidence="9 10">OC4</strain>
    </source>
</reference>
<name>A0A0B2UKL6_9MICR</name>
<feature type="domain" description="Peptidase M24" evidence="6">
    <location>
        <begin position="344"/>
        <end position="541"/>
    </location>
</feature>
<dbReference type="SUPFAM" id="SSF55920">
    <property type="entry name" value="Creatinase/aminopeptidase"/>
    <property type="match status" value="1"/>
</dbReference>
<feature type="domain" description="Peptidase M24 C-terminal" evidence="8">
    <location>
        <begin position="551"/>
        <end position="607"/>
    </location>
</feature>
<dbReference type="Gene3D" id="3.40.350.10">
    <property type="entry name" value="Creatinase/prolidase N-terminal domain"/>
    <property type="match status" value="2"/>
</dbReference>
<keyword evidence="3" id="KW-0479">Metal-binding</keyword>
<dbReference type="GeneID" id="26261543"/>
<dbReference type="InterPro" id="IPR000587">
    <property type="entry name" value="Creatinase_N"/>
</dbReference>
<sequence length="609" mass="69238">MEARTELPKHNGSISAQDGECDNGIFELMTEIGVSVYLNFTSDEHLNEYIGKGDERIRFLTGFSGSNGIAVTCKSSVLYTDSRYYIQAMNEMKAYKLKRMGEDERIEEYIESMCENKRVGVCAKLISSKMYDDLEKKLTKKGVKLMNVDVDLVDCLWNNRPSRIFNEVYSIEDKMICEYQMQLVKMCNNEDYKRKLEHEISEKSTSVVGMTYKLKLQKIQDIIGGKTLVITDLDTIAWVFNLRGSDIMYNPVFYSYCLISADIVKLFVNWKLDIDDVEVHPYDRFEEHARRVDGEVLVSGRCNVYVRSMFENVEYTGSIRQLQSIKTDVEIAGFYLAYTYDGIALTRLFEWIDENLDEGITEEKVADKLDEIKKEFGGYVQPSFGTIVGGGPNGAIVHHKAGSKVLHRSELILIDSGSQYVFGTTDTTRTMHFGVPNSEQKRNYTLVLKGQLRAMQMRFKASMPASSLDTLSRMDLMKEGLDYGHATGHGVGHFLCVHESPPSISSNSNETLIPGMVFSIEPGYYKEGEYGIRIENLVSITGADSGFNDVTNLTLVPYQLKMIDMCLINDEEIEHLNKINLRIRESLEPFMIGLPGHKFLIENTMPIQK</sequence>
<keyword evidence="4" id="KW-0378">Hydrolase</keyword>
<evidence type="ECO:0000256" key="1">
    <source>
        <dbReference type="ARBA" id="ARBA00001936"/>
    </source>
</evidence>
<dbReference type="SUPFAM" id="SSF53092">
    <property type="entry name" value="Creatinase/prolidase N-terminal domain"/>
    <property type="match status" value="1"/>
</dbReference>
<dbReference type="GO" id="GO:0046872">
    <property type="term" value="F:metal ion binding"/>
    <property type="evidence" value="ECO:0007669"/>
    <property type="project" value="UniProtKB-KW"/>
</dbReference>
<dbReference type="Gene3D" id="3.90.230.10">
    <property type="entry name" value="Creatinase/methionine aminopeptidase superfamily"/>
    <property type="match status" value="1"/>
</dbReference>
<feature type="domain" description="Creatinase N-terminal" evidence="7">
    <location>
        <begin position="53"/>
        <end position="149"/>
    </location>
</feature>
<evidence type="ECO:0000256" key="4">
    <source>
        <dbReference type="ARBA" id="ARBA00022801"/>
    </source>
</evidence>
<dbReference type="Proteomes" id="UP000031056">
    <property type="component" value="Unassembled WGS sequence"/>
</dbReference>
<dbReference type="InterPro" id="IPR029149">
    <property type="entry name" value="Creatin/AminoP/Spt16_N"/>
</dbReference>
<dbReference type="GO" id="GO:0004177">
    <property type="term" value="F:aminopeptidase activity"/>
    <property type="evidence" value="ECO:0007669"/>
    <property type="project" value="UniProtKB-KW"/>
</dbReference>
<dbReference type="Pfam" id="PF16189">
    <property type="entry name" value="Creatinase_N_2"/>
    <property type="match status" value="1"/>
</dbReference>
<evidence type="ECO:0000256" key="3">
    <source>
        <dbReference type="ARBA" id="ARBA00022723"/>
    </source>
</evidence>
<comment type="cofactor">
    <cofactor evidence="1">
        <name>Mn(2+)</name>
        <dbReference type="ChEBI" id="CHEBI:29035"/>
    </cofactor>
</comment>
<dbReference type="InterPro" id="IPR032416">
    <property type="entry name" value="Peptidase_M24_C"/>
</dbReference>
<dbReference type="Pfam" id="PF00557">
    <property type="entry name" value="Peptidase_M24"/>
    <property type="match status" value="1"/>
</dbReference>
<protein>
    <submittedName>
        <fullName evidence="9">X-prolyl aminopeptidase</fullName>
    </submittedName>
</protein>
<comment type="caution">
    <text evidence="9">The sequence shown here is derived from an EMBL/GenBank/DDBJ whole genome shotgun (WGS) entry which is preliminary data.</text>
</comment>
<dbReference type="OrthoDB" id="9995434at2759"/>
<dbReference type="GO" id="GO:0071281">
    <property type="term" value="P:cellular response to iron ion"/>
    <property type="evidence" value="ECO:0007669"/>
    <property type="project" value="EnsemblFungi"/>
</dbReference>
<keyword evidence="10" id="KW-1185">Reference proteome</keyword>
<keyword evidence="9" id="KW-0645">Protease</keyword>
<evidence type="ECO:0000259" key="7">
    <source>
        <dbReference type="Pfam" id="PF01321"/>
    </source>
</evidence>
<proteinExistence type="inferred from homology"/>
<keyword evidence="5" id="KW-0464">Manganese</keyword>
<dbReference type="FunCoup" id="A0A0B2UKL6">
    <property type="interactions" value="156"/>
</dbReference>
<dbReference type="STRING" id="1354746.A0A0B2UKL6"/>
<dbReference type="HOGENOM" id="CLU_011781_2_4_1"/>
<dbReference type="AlphaFoldDB" id="A0A0B2UKL6"/>
<evidence type="ECO:0000259" key="6">
    <source>
        <dbReference type="Pfam" id="PF00557"/>
    </source>
</evidence>
<evidence type="ECO:0000259" key="8">
    <source>
        <dbReference type="Pfam" id="PF16188"/>
    </source>
</evidence>
<accession>A0A0B2UKL6</accession>
<evidence type="ECO:0000256" key="2">
    <source>
        <dbReference type="ARBA" id="ARBA00008766"/>
    </source>
</evidence>
<dbReference type="PANTHER" id="PTHR43763">
    <property type="entry name" value="XAA-PRO AMINOPEPTIDASE 1"/>
    <property type="match status" value="1"/>
</dbReference>
<evidence type="ECO:0000313" key="9">
    <source>
        <dbReference type="EMBL" id="KHN69908.1"/>
    </source>
</evidence>
<dbReference type="RefSeq" id="XP_014563950.1">
    <property type="nucleotide sequence ID" value="XM_014708464.1"/>
</dbReference>